<evidence type="ECO:0000313" key="4">
    <source>
        <dbReference type="EMBL" id="KKQ46330.1"/>
    </source>
</evidence>
<reference evidence="4 5" key="1">
    <citation type="journal article" date="2015" name="Nature">
        <title>rRNA introns, odd ribosomes, and small enigmatic genomes across a large radiation of phyla.</title>
        <authorList>
            <person name="Brown C.T."/>
            <person name="Hug L.A."/>
            <person name="Thomas B.C."/>
            <person name="Sharon I."/>
            <person name="Castelle C.J."/>
            <person name="Singh A."/>
            <person name="Wilkins M.J."/>
            <person name="Williams K.H."/>
            <person name="Banfield J.F."/>
        </authorList>
    </citation>
    <scope>NUCLEOTIDE SEQUENCE [LARGE SCALE GENOMIC DNA]</scope>
</reference>
<keyword evidence="1 4" id="KW-0808">Transferase</keyword>
<evidence type="ECO:0000259" key="3">
    <source>
        <dbReference type="Pfam" id="PF13439"/>
    </source>
</evidence>
<evidence type="ECO:0000256" key="1">
    <source>
        <dbReference type="ARBA" id="ARBA00022679"/>
    </source>
</evidence>
<dbReference type="Pfam" id="PF00534">
    <property type="entry name" value="Glycos_transf_1"/>
    <property type="match status" value="1"/>
</dbReference>
<dbReference type="Pfam" id="PF13439">
    <property type="entry name" value="Glyco_transf_4"/>
    <property type="match status" value="1"/>
</dbReference>
<dbReference type="Proteomes" id="UP000034603">
    <property type="component" value="Unassembled WGS sequence"/>
</dbReference>
<gene>
    <name evidence="4" type="ORF">US62_C0002G0013</name>
</gene>
<dbReference type="CDD" id="cd03809">
    <property type="entry name" value="GT4_MtfB-like"/>
    <property type="match status" value="1"/>
</dbReference>
<dbReference type="AlphaFoldDB" id="A0A0G0I5S7"/>
<organism evidence="4 5">
    <name type="scientific">Candidatus Woesebacteria bacterium GW2011_GWA1_37_8</name>
    <dbReference type="NCBI Taxonomy" id="1618546"/>
    <lineage>
        <taxon>Bacteria</taxon>
        <taxon>Candidatus Woeseibacteriota</taxon>
    </lineage>
</organism>
<protein>
    <submittedName>
        <fullName evidence="4">Glycosyl transferase, group 1</fullName>
    </submittedName>
</protein>
<feature type="domain" description="Glycosyltransferase subfamily 4-like N-terminal" evidence="3">
    <location>
        <begin position="16"/>
        <end position="175"/>
    </location>
</feature>
<dbReference type="InterPro" id="IPR028098">
    <property type="entry name" value="Glyco_trans_4-like_N"/>
</dbReference>
<dbReference type="InterPro" id="IPR001296">
    <property type="entry name" value="Glyco_trans_1"/>
</dbReference>
<name>A0A0G0I5S7_9BACT</name>
<dbReference type="PANTHER" id="PTHR46401">
    <property type="entry name" value="GLYCOSYLTRANSFERASE WBBK-RELATED"/>
    <property type="match status" value="1"/>
</dbReference>
<evidence type="ECO:0000259" key="2">
    <source>
        <dbReference type="Pfam" id="PF00534"/>
    </source>
</evidence>
<dbReference type="SUPFAM" id="SSF53756">
    <property type="entry name" value="UDP-Glycosyltransferase/glycogen phosphorylase"/>
    <property type="match status" value="1"/>
</dbReference>
<accession>A0A0G0I5S7</accession>
<proteinExistence type="predicted"/>
<comment type="caution">
    <text evidence="4">The sequence shown here is derived from an EMBL/GenBank/DDBJ whole genome shotgun (WGS) entry which is preliminary data.</text>
</comment>
<sequence length="369" mass="42738">MKILIDARLYGLENTGIGRYLVELIDYLQKLDTENNYVILLRKKYFNELNLSKNWNKICTDFSVYGIVEQLKLPLLLIKEKPDISHFPHFNVPLFWFGKFIVTVHDLTMHNTGKAASNLPASVYFIKHLIYKYLFRNAINRSTKIIVPTNAVKSEIKSHYRIPENKIIITYEGINDVFTKTKPKSESIFNKFKLIKNNYLVYTGNAYPHKNLKRVIDALLYLKTEKDIVLYFVIVGKINKFMQNIINYAKEKEMDDYIITPGFVNDSELISIYVNSLAFIYPSMSEGFGLQGLEALACGTKLIASDIPVFREVYKDCAFYFDPMNHYSIANAIEKAISSEQKEGVKELLSLYSWRETAENTLKVYKALL</sequence>
<dbReference type="PANTHER" id="PTHR46401:SF2">
    <property type="entry name" value="GLYCOSYLTRANSFERASE WBBK-RELATED"/>
    <property type="match status" value="1"/>
</dbReference>
<feature type="domain" description="Glycosyl transferase family 1" evidence="2">
    <location>
        <begin position="191"/>
        <end position="342"/>
    </location>
</feature>
<dbReference type="EMBL" id="LBTR01000002">
    <property type="protein sequence ID" value="KKQ46330.1"/>
    <property type="molecule type" value="Genomic_DNA"/>
</dbReference>
<dbReference type="Gene3D" id="3.40.50.2000">
    <property type="entry name" value="Glycogen Phosphorylase B"/>
    <property type="match status" value="2"/>
</dbReference>
<dbReference type="GO" id="GO:0016757">
    <property type="term" value="F:glycosyltransferase activity"/>
    <property type="evidence" value="ECO:0007669"/>
    <property type="project" value="InterPro"/>
</dbReference>
<evidence type="ECO:0000313" key="5">
    <source>
        <dbReference type="Proteomes" id="UP000034603"/>
    </source>
</evidence>